<evidence type="ECO:0000256" key="7">
    <source>
        <dbReference type="ARBA" id="ARBA00022918"/>
    </source>
</evidence>
<dbReference type="EMBL" id="FR824776">
    <property type="protein sequence ID" value="CCA27966.1"/>
    <property type="molecule type" value="Genomic_DNA"/>
</dbReference>
<dbReference type="InterPro" id="IPR057670">
    <property type="entry name" value="SH3_retrovirus"/>
</dbReference>
<sequence length="140" mass="16123">MLPHKNVDKVWRAEGVNTAAYITNFVKCRNRSNTTLIDTCFEAKPELSQLRVFEFAGFADMDKSKRSNLDAKAYPCLFLGYANDSKEYRVFKKLTKRVEISRSIQLMDDIETIYVQVIDQSPTIIHETVFINDDASECQV</sequence>
<evidence type="ECO:0000313" key="11">
    <source>
        <dbReference type="EMBL" id="CCA27966.1"/>
    </source>
</evidence>
<keyword evidence="2" id="KW-0479">Metal-binding</keyword>
<keyword evidence="4" id="KW-0378">Hydrolase</keyword>
<keyword evidence="8" id="KW-0239">DNA-directed DNA polymerase</keyword>
<keyword evidence="5" id="KW-0460">Magnesium</keyword>
<evidence type="ECO:0000256" key="6">
    <source>
        <dbReference type="ARBA" id="ARBA00022908"/>
    </source>
</evidence>
<dbReference type="GO" id="GO:0015074">
    <property type="term" value="P:DNA integration"/>
    <property type="evidence" value="ECO:0007669"/>
    <property type="project" value="UniProtKB-KW"/>
</dbReference>
<evidence type="ECO:0000256" key="3">
    <source>
        <dbReference type="ARBA" id="ARBA00022759"/>
    </source>
</evidence>
<keyword evidence="3" id="KW-0255">Endonuclease</keyword>
<dbReference type="InterPro" id="IPR039537">
    <property type="entry name" value="Retrotran_Ty1/copia-like"/>
</dbReference>
<accession>F0X287</accession>
<evidence type="ECO:0000256" key="5">
    <source>
        <dbReference type="ARBA" id="ARBA00022842"/>
    </source>
</evidence>
<name>F0X287_9STRA</name>
<gene>
    <name evidence="11" type="primary">AlNc14C897G12611</name>
    <name evidence="11" type="ORF">ALNC14_141100</name>
</gene>
<evidence type="ECO:0000256" key="2">
    <source>
        <dbReference type="ARBA" id="ARBA00022723"/>
    </source>
</evidence>
<evidence type="ECO:0000259" key="10">
    <source>
        <dbReference type="Pfam" id="PF25597"/>
    </source>
</evidence>
<dbReference type="GO" id="GO:0006310">
    <property type="term" value="P:DNA recombination"/>
    <property type="evidence" value="ECO:0007669"/>
    <property type="project" value="UniProtKB-KW"/>
</dbReference>
<dbReference type="PANTHER" id="PTHR42648">
    <property type="entry name" value="TRANSPOSASE, PUTATIVE-RELATED"/>
    <property type="match status" value="1"/>
</dbReference>
<dbReference type="GO" id="GO:0003964">
    <property type="term" value="F:RNA-directed DNA polymerase activity"/>
    <property type="evidence" value="ECO:0007669"/>
    <property type="project" value="UniProtKB-KW"/>
</dbReference>
<dbReference type="GO" id="GO:0003887">
    <property type="term" value="F:DNA-directed DNA polymerase activity"/>
    <property type="evidence" value="ECO:0007669"/>
    <property type="project" value="UniProtKB-KW"/>
</dbReference>
<organism evidence="11">
    <name type="scientific">Albugo laibachii Nc14</name>
    <dbReference type="NCBI Taxonomy" id="890382"/>
    <lineage>
        <taxon>Eukaryota</taxon>
        <taxon>Sar</taxon>
        <taxon>Stramenopiles</taxon>
        <taxon>Oomycota</taxon>
        <taxon>Peronosporomycetes</taxon>
        <taxon>Albuginales</taxon>
        <taxon>Albuginaceae</taxon>
        <taxon>Albugo</taxon>
    </lineage>
</organism>
<evidence type="ECO:0000256" key="1">
    <source>
        <dbReference type="ARBA" id="ARBA00022722"/>
    </source>
</evidence>
<evidence type="ECO:0000256" key="9">
    <source>
        <dbReference type="ARBA" id="ARBA00023172"/>
    </source>
</evidence>
<keyword evidence="8" id="KW-0808">Transferase</keyword>
<feature type="domain" description="Retroviral polymerase SH3-like" evidence="10">
    <location>
        <begin position="58"/>
        <end position="109"/>
    </location>
</feature>
<dbReference type="GO" id="GO:0046872">
    <property type="term" value="F:metal ion binding"/>
    <property type="evidence" value="ECO:0007669"/>
    <property type="project" value="UniProtKB-KW"/>
</dbReference>
<dbReference type="PANTHER" id="PTHR42648:SF11">
    <property type="entry name" value="TRANSPOSON TY4-P GAG-POL POLYPROTEIN"/>
    <property type="match status" value="1"/>
</dbReference>
<keyword evidence="1" id="KW-0540">Nuclease</keyword>
<dbReference type="HOGENOM" id="CLU_152871_0_0_1"/>
<protein>
    <submittedName>
        <fullName evidence="11">Putative polyprotein</fullName>
    </submittedName>
</protein>
<proteinExistence type="predicted"/>
<dbReference type="GO" id="GO:0016787">
    <property type="term" value="F:hydrolase activity"/>
    <property type="evidence" value="ECO:0007669"/>
    <property type="project" value="UniProtKB-KW"/>
</dbReference>
<keyword evidence="7" id="KW-0695">RNA-directed DNA polymerase</keyword>
<reference evidence="11" key="1">
    <citation type="journal article" date="2011" name="PLoS Biol.">
        <title>Gene gain and loss during evolution of obligate parasitism in the white rust pathogen of Arabidopsis thaliana.</title>
        <authorList>
            <person name="Kemen E."/>
            <person name="Gardiner A."/>
            <person name="Schultz-Larsen T."/>
            <person name="Kemen A.C."/>
            <person name="Balmuth A.L."/>
            <person name="Robert-Seilaniantz A."/>
            <person name="Bailey K."/>
            <person name="Holub E."/>
            <person name="Studholme D.J."/>
            <person name="Maclean D."/>
            <person name="Jones J.D."/>
        </authorList>
    </citation>
    <scope>NUCLEOTIDE SEQUENCE</scope>
</reference>
<reference evidence="11" key="2">
    <citation type="submission" date="2011-02" db="EMBL/GenBank/DDBJ databases">
        <authorList>
            <person name="MacLean D."/>
        </authorList>
    </citation>
    <scope>NUCLEOTIDE SEQUENCE</scope>
</reference>
<evidence type="ECO:0000256" key="4">
    <source>
        <dbReference type="ARBA" id="ARBA00022801"/>
    </source>
</evidence>
<keyword evidence="9" id="KW-0233">DNA recombination</keyword>
<evidence type="ECO:0000256" key="8">
    <source>
        <dbReference type="ARBA" id="ARBA00022932"/>
    </source>
</evidence>
<dbReference type="AlphaFoldDB" id="F0X287"/>
<keyword evidence="6" id="KW-0229">DNA integration</keyword>
<dbReference type="GO" id="GO:0004519">
    <property type="term" value="F:endonuclease activity"/>
    <property type="evidence" value="ECO:0007669"/>
    <property type="project" value="UniProtKB-KW"/>
</dbReference>
<keyword evidence="8" id="KW-0548">Nucleotidyltransferase</keyword>
<dbReference type="Pfam" id="PF25597">
    <property type="entry name" value="SH3_retrovirus"/>
    <property type="match status" value="1"/>
</dbReference>